<proteinExistence type="predicted"/>
<dbReference type="RefSeq" id="WP_007746507.1">
    <property type="nucleotide sequence ID" value="NZ_CM001398.1"/>
</dbReference>
<evidence type="ECO:0000313" key="1">
    <source>
        <dbReference type="EMBL" id="EHN59537.1"/>
    </source>
</evidence>
<dbReference type="AlphaFoldDB" id="G9WH48"/>
<evidence type="ECO:0000313" key="2">
    <source>
        <dbReference type="Proteomes" id="UP000004959"/>
    </source>
</evidence>
<dbReference type="EMBL" id="AFVZ01000001">
    <property type="protein sequence ID" value="EHN59537.1"/>
    <property type="molecule type" value="Genomic_DNA"/>
</dbReference>
<dbReference type="OrthoDB" id="2151377at2"/>
<keyword evidence="2" id="KW-1185">Reference proteome</keyword>
<gene>
    <name evidence="1" type="ORF">OKIT_1454</name>
</gene>
<organism evidence="1 2">
    <name type="scientific">Oenococcus kitaharae DSM 17330</name>
    <dbReference type="NCBI Taxonomy" id="1045004"/>
    <lineage>
        <taxon>Bacteria</taxon>
        <taxon>Bacillati</taxon>
        <taxon>Bacillota</taxon>
        <taxon>Bacilli</taxon>
        <taxon>Lactobacillales</taxon>
        <taxon>Lactobacillaceae</taxon>
        <taxon>Oenococcus</taxon>
    </lineage>
</organism>
<name>G9WH48_9LACO</name>
<dbReference type="STRING" id="336988.NT96_00920"/>
<dbReference type="PATRIC" id="fig|1045004.4.peg.1429"/>
<sequence length="269" mass="30917">MVENESRFSAEQLAELLKHNVDHPSKQDWFTKQDLLAALLFGHFFLEVNFRYKTTAGRSYLLLFTSEQLAKRVLKDDFNLNFPLTKELMLDQAIQIVKNEGLDGIIFDHTLIDYSLTAEDYETSILPRADLLEKSLHNDAILRQLGINDDMALTENAINRLSFIVPGHLFEEQQQEHHSYLTLHNGADESNWIPVFTDLAKLKEWSQEPFAKHFYDPDIAVVALTKDDLLQSEKLGDFYLDDHIAANGIVIDAPMRAQMGQIVQLKEEK</sequence>
<accession>G9WH48</accession>
<reference evidence="1 2" key="1">
    <citation type="journal article" date="2012" name="PLoS ONE">
        <title>Functional divergence in the genus oenococcus as predicted by genome sequencing of the newly-described species, Oenococcus kitaharae.</title>
        <authorList>
            <person name="Borneman A.R."/>
            <person name="McCarthy J.M."/>
            <person name="Chambers P.J."/>
            <person name="Bartowsky E.J."/>
        </authorList>
    </citation>
    <scope>NUCLEOTIDE SEQUENCE [LARGE SCALE GENOMIC DNA]</scope>
    <source>
        <strain evidence="2">DSM17330</strain>
    </source>
</reference>
<comment type="caution">
    <text evidence="1">The sequence shown here is derived from an EMBL/GenBank/DDBJ whole genome shotgun (WGS) entry which is preliminary data.</text>
</comment>
<dbReference type="Proteomes" id="UP000004959">
    <property type="component" value="Chromosome"/>
</dbReference>
<protein>
    <submittedName>
        <fullName evidence="1">Uncharacterized protein</fullName>
    </submittedName>
</protein>
<dbReference type="HOGENOM" id="CLU_1029881_0_0_9"/>